<sequence>MTYTEIPQSREVVVKRVLRSPSRATQALGRPCISQHLACNVTPLFSGRCRWSTGFLGDLPFPMSFPSGSAPYSAHFTLIGSQDLDVKSRPNLFIHSLTFIFASRMRCYRMCTGFFILQALHLGRSPSEAINSATVDPFPGTMKPKPIVRGHKTRLNPPAFVARGEKKGGEKFALRAGKDFVPRAKPLRTDTSSCVARLSIVLADPILPRKDNYHVRVDVIAEDGFITKSIKSYETRN</sequence>
<proteinExistence type="predicted"/>
<evidence type="ECO:0000313" key="2">
    <source>
        <dbReference type="Proteomes" id="UP001159363"/>
    </source>
</evidence>
<accession>A0ABQ9G606</accession>
<protein>
    <submittedName>
        <fullName evidence="1">Uncharacterized protein</fullName>
    </submittedName>
</protein>
<evidence type="ECO:0000313" key="1">
    <source>
        <dbReference type="EMBL" id="KAJ8866803.1"/>
    </source>
</evidence>
<name>A0ABQ9G606_9NEOP</name>
<organism evidence="1 2">
    <name type="scientific">Dryococelus australis</name>
    <dbReference type="NCBI Taxonomy" id="614101"/>
    <lineage>
        <taxon>Eukaryota</taxon>
        <taxon>Metazoa</taxon>
        <taxon>Ecdysozoa</taxon>
        <taxon>Arthropoda</taxon>
        <taxon>Hexapoda</taxon>
        <taxon>Insecta</taxon>
        <taxon>Pterygota</taxon>
        <taxon>Neoptera</taxon>
        <taxon>Polyneoptera</taxon>
        <taxon>Phasmatodea</taxon>
        <taxon>Verophasmatodea</taxon>
        <taxon>Anareolatae</taxon>
        <taxon>Phasmatidae</taxon>
        <taxon>Eurycanthinae</taxon>
        <taxon>Dryococelus</taxon>
    </lineage>
</organism>
<gene>
    <name evidence="1" type="ORF">PR048_032664</name>
</gene>
<dbReference type="EMBL" id="JARBHB010000016">
    <property type="protein sequence ID" value="KAJ8866803.1"/>
    <property type="molecule type" value="Genomic_DNA"/>
</dbReference>
<keyword evidence="2" id="KW-1185">Reference proteome</keyword>
<comment type="caution">
    <text evidence="1">The sequence shown here is derived from an EMBL/GenBank/DDBJ whole genome shotgun (WGS) entry which is preliminary data.</text>
</comment>
<reference evidence="1 2" key="1">
    <citation type="submission" date="2023-02" db="EMBL/GenBank/DDBJ databases">
        <title>LHISI_Scaffold_Assembly.</title>
        <authorList>
            <person name="Stuart O.P."/>
            <person name="Cleave R."/>
            <person name="Magrath M.J.L."/>
            <person name="Mikheyev A.S."/>
        </authorList>
    </citation>
    <scope>NUCLEOTIDE SEQUENCE [LARGE SCALE GENOMIC DNA]</scope>
    <source>
        <strain evidence="1">Daus_M_001</strain>
        <tissue evidence="1">Leg muscle</tissue>
    </source>
</reference>
<dbReference type="Proteomes" id="UP001159363">
    <property type="component" value="Chromosome 15"/>
</dbReference>